<feature type="signal peptide" evidence="2">
    <location>
        <begin position="1"/>
        <end position="16"/>
    </location>
</feature>
<gene>
    <name evidence="3" type="ORF">EEDITHA_LOCUS5256</name>
</gene>
<dbReference type="AlphaFoldDB" id="A0AAU9TR32"/>
<comment type="caution">
    <text evidence="3">The sequence shown here is derived from an EMBL/GenBank/DDBJ whole genome shotgun (WGS) entry which is preliminary data.</text>
</comment>
<protein>
    <submittedName>
        <fullName evidence="3">Uncharacterized protein</fullName>
    </submittedName>
</protein>
<organism evidence="3 4">
    <name type="scientific">Euphydryas editha</name>
    <name type="common">Edith's checkerspot</name>
    <dbReference type="NCBI Taxonomy" id="104508"/>
    <lineage>
        <taxon>Eukaryota</taxon>
        <taxon>Metazoa</taxon>
        <taxon>Ecdysozoa</taxon>
        <taxon>Arthropoda</taxon>
        <taxon>Hexapoda</taxon>
        <taxon>Insecta</taxon>
        <taxon>Pterygota</taxon>
        <taxon>Neoptera</taxon>
        <taxon>Endopterygota</taxon>
        <taxon>Lepidoptera</taxon>
        <taxon>Glossata</taxon>
        <taxon>Ditrysia</taxon>
        <taxon>Papilionoidea</taxon>
        <taxon>Nymphalidae</taxon>
        <taxon>Nymphalinae</taxon>
        <taxon>Euphydryas</taxon>
    </lineage>
</organism>
<proteinExistence type="predicted"/>
<evidence type="ECO:0000313" key="3">
    <source>
        <dbReference type="EMBL" id="CAH2089174.1"/>
    </source>
</evidence>
<keyword evidence="4" id="KW-1185">Reference proteome</keyword>
<accession>A0AAU9TR32</accession>
<reference evidence="3" key="1">
    <citation type="submission" date="2022-03" db="EMBL/GenBank/DDBJ databases">
        <authorList>
            <person name="Tunstrom K."/>
        </authorList>
    </citation>
    <scope>NUCLEOTIDE SEQUENCE</scope>
</reference>
<feature type="region of interest" description="Disordered" evidence="1">
    <location>
        <begin position="205"/>
        <end position="231"/>
    </location>
</feature>
<feature type="chain" id="PRO_5043336630" evidence="2">
    <location>
        <begin position="17"/>
        <end position="401"/>
    </location>
</feature>
<dbReference type="Proteomes" id="UP001153954">
    <property type="component" value="Unassembled WGS sequence"/>
</dbReference>
<evidence type="ECO:0000313" key="4">
    <source>
        <dbReference type="Proteomes" id="UP001153954"/>
    </source>
</evidence>
<dbReference type="EMBL" id="CAKOGL010000008">
    <property type="protein sequence ID" value="CAH2089174.1"/>
    <property type="molecule type" value="Genomic_DNA"/>
</dbReference>
<sequence>MLRILFFVLFLHESYGVIYHLNATEFERMPPVYKTDNYESCLQDRSDMFCELFFQLVSDEPNELLYMIEEYSEHSTTHFDHTKLRHGVCVTQRCQNYIENNTSVSETILEGCLNQTFWDDYRLKTRIQQYSCYNLASREIQINNSDIVAGFIVLTILVLNIVGSLYDVCCTSTNLKDNSIILSFSIKRHWRKLITTSRTDGRSDDIKSFNGIRLGSTSGSPDPDGPQNPRKRLVVDDLTTSNPSSKITIIHPSSAIPSIQTVYVHPSFSEAPKSYTDDDKGPFIDHVSKEVAINFGQFLHTHKIKLNVNDGVKNIGRNKISVEFSFAEADNSFTFNPILEMNKYKTTVPTYNITRMGIIKGIPVYWSIQELVKSLELLSGCRKVIKARRLNRKFITEGTIN</sequence>
<evidence type="ECO:0000256" key="1">
    <source>
        <dbReference type="SAM" id="MobiDB-lite"/>
    </source>
</evidence>
<name>A0AAU9TR32_EUPED</name>
<evidence type="ECO:0000256" key="2">
    <source>
        <dbReference type="SAM" id="SignalP"/>
    </source>
</evidence>
<keyword evidence="2" id="KW-0732">Signal</keyword>